<evidence type="ECO:0000256" key="1">
    <source>
        <dbReference type="SAM" id="MobiDB-lite"/>
    </source>
</evidence>
<dbReference type="STRING" id="1194083.BN12_60039"/>
<reference evidence="2 3" key="1">
    <citation type="journal article" date="2013" name="ISME J.">
        <title>A metabolic model for members of the genus Tetrasphaera involved in enhanced biological phosphorus removal.</title>
        <authorList>
            <person name="Kristiansen R."/>
            <person name="Nguyen H.T.T."/>
            <person name="Saunders A.M."/>
            <person name="Nielsen J.L."/>
            <person name="Wimmer R."/>
            <person name="Le V.Q."/>
            <person name="McIlroy S.J."/>
            <person name="Petrovski S."/>
            <person name="Seviour R.J."/>
            <person name="Calteau A."/>
            <person name="Nielsen K.L."/>
            <person name="Nielsen P.H."/>
        </authorList>
    </citation>
    <scope>NUCLEOTIDE SEQUENCE [LARGE SCALE GENOMIC DNA]</scope>
    <source>
        <strain evidence="2 3">T1-X7</strain>
    </source>
</reference>
<dbReference type="Proteomes" id="UP000035721">
    <property type="component" value="Unassembled WGS sequence"/>
</dbReference>
<feature type="region of interest" description="Disordered" evidence="1">
    <location>
        <begin position="133"/>
        <end position="155"/>
    </location>
</feature>
<sequence>MTPTATSWAPTPTGPPSTGSTWRRADPLGTSQAPGPKGSPHQSTPRRPRQAADQQKRQVPPGRLRLSLRSSLPIICPGARRLAPLRRRAPGQIRTADTRFRRAVLYPLSYGGGGCAEGISDTHRRPARIIIGGGRGEGRREARGRAGITAPAHAL</sequence>
<comment type="caution">
    <text evidence="2">The sequence shown here is derived from an EMBL/GenBank/DDBJ whole genome shotgun (WGS) entry which is preliminary data.</text>
</comment>
<evidence type="ECO:0000313" key="3">
    <source>
        <dbReference type="Proteomes" id="UP000035721"/>
    </source>
</evidence>
<dbReference type="AlphaFoldDB" id="A0A077M0K9"/>
<feature type="compositionally biased region" description="Low complexity" evidence="1">
    <location>
        <begin position="1"/>
        <end position="22"/>
    </location>
</feature>
<evidence type="ECO:0000313" key="2">
    <source>
        <dbReference type="EMBL" id="CCH79833.1"/>
    </source>
</evidence>
<dbReference type="AntiFam" id="ANF00012">
    <property type="entry name" value="tRNA translation"/>
</dbReference>
<organism evidence="2 3">
    <name type="scientific">Nostocoides japonicum T1-X7</name>
    <dbReference type="NCBI Taxonomy" id="1194083"/>
    <lineage>
        <taxon>Bacteria</taxon>
        <taxon>Bacillati</taxon>
        <taxon>Actinomycetota</taxon>
        <taxon>Actinomycetes</taxon>
        <taxon>Micrococcales</taxon>
        <taxon>Intrasporangiaceae</taxon>
        <taxon>Nostocoides</taxon>
    </lineage>
</organism>
<name>A0A077M0K9_9MICO</name>
<proteinExistence type="predicted"/>
<dbReference type="EMBL" id="CAJB01000392">
    <property type="protein sequence ID" value="CCH79833.1"/>
    <property type="molecule type" value="Genomic_DNA"/>
</dbReference>
<protein>
    <submittedName>
        <fullName evidence="2">Uncharacterized protein</fullName>
    </submittedName>
</protein>
<keyword evidence="3" id="KW-1185">Reference proteome</keyword>
<gene>
    <name evidence="2" type="ORF">BN12_60039</name>
</gene>
<feature type="region of interest" description="Disordered" evidence="1">
    <location>
        <begin position="1"/>
        <end position="66"/>
    </location>
</feature>
<accession>A0A077M0K9</accession>